<accession>A0AAE0XXP0</accession>
<reference evidence="1" key="1">
    <citation type="journal article" date="2023" name="G3 (Bethesda)">
        <title>A reference genome for the long-term kleptoplast-retaining sea slug Elysia crispata morphotype clarki.</title>
        <authorList>
            <person name="Eastman K.E."/>
            <person name="Pendleton A.L."/>
            <person name="Shaikh M.A."/>
            <person name="Suttiyut T."/>
            <person name="Ogas R."/>
            <person name="Tomko P."/>
            <person name="Gavelis G."/>
            <person name="Widhalm J.R."/>
            <person name="Wisecaver J.H."/>
        </authorList>
    </citation>
    <scope>NUCLEOTIDE SEQUENCE</scope>
    <source>
        <strain evidence="1">ECLA1</strain>
    </source>
</reference>
<organism evidence="1 2">
    <name type="scientific">Elysia crispata</name>
    <name type="common">lettuce slug</name>
    <dbReference type="NCBI Taxonomy" id="231223"/>
    <lineage>
        <taxon>Eukaryota</taxon>
        <taxon>Metazoa</taxon>
        <taxon>Spiralia</taxon>
        <taxon>Lophotrochozoa</taxon>
        <taxon>Mollusca</taxon>
        <taxon>Gastropoda</taxon>
        <taxon>Heterobranchia</taxon>
        <taxon>Euthyneura</taxon>
        <taxon>Panpulmonata</taxon>
        <taxon>Sacoglossa</taxon>
        <taxon>Placobranchoidea</taxon>
        <taxon>Plakobranchidae</taxon>
        <taxon>Elysia</taxon>
    </lineage>
</organism>
<name>A0AAE0XXP0_9GAST</name>
<dbReference type="EMBL" id="JAWDGP010007400">
    <property type="protein sequence ID" value="KAK3721210.1"/>
    <property type="molecule type" value="Genomic_DNA"/>
</dbReference>
<keyword evidence="2" id="KW-1185">Reference proteome</keyword>
<proteinExistence type="predicted"/>
<dbReference type="AlphaFoldDB" id="A0AAE0XXP0"/>
<evidence type="ECO:0000313" key="1">
    <source>
        <dbReference type="EMBL" id="KAK3721210.1"/>
    </source>
</evidence>
<dbReference type="Proteomes" id="UP001283361">
    <property type="component" value="Unassembled WGS sequence"/>
</dbReference>
<protein>
    <submittedName>
        <fullName evidence="1">Uncharacterized protein</fullName>
    </submittedName>
</protein>
<gene>
    <name evidence="1" type="ORF">RRG08_044219</name>
</gene>
<comment type="caution">
    <text evidence="1">The sequence shown here is derived from an EMBL/GenBank/DDBJ whole genome shotgun (WGS) entry which is preliminary data.</text>
</comment>
<sequence>MGQVRPRTTKGRDYPFQHNRQHGLARLLTLNTSLSRLVIFICFVKRLFRRAGRRKYREGRDRRIQCPGAERCGYCVTHTSLVTKLHGFRQQQCPGAERCGYCVTHTSLVTKLHGFRQQQCPGAERCGYCVTHTLLVTKLHGFRQQQCPGAERCGYCVTHTSLVTKLHGFRQQQCPGAERCGSVRDNYSPSTVRCGSYLVA</sequence>
<evidence type="ECO:0000313" key="2">
    <source>
        <dbReference type="Proteomes" id="UP001283361"/>
    </source>
</evidence>